<gene>
    <name evidence="2" type="ORF">LY79DRAFT_534828</name>
</gene>
<dbReference type="Proteomes" id="UP001230504">
    <property type="component" value="Unassembled WGS sequence"/>
</dbReference>
<dbReference type="PANTHER" id="PTHR10334">
    <property type="entry name" value="CYSTEINE-RICH SECRETORY PROTEIN-RELATED"/>
    <property type="match status" value="1"/>
</dbReference>
<comment type="caution">
    <text evidence="2">The sequence shown here is derived from an EMBL/GenBank/DDBJ whole genome shotgun (WGS) entry which is preliminary data.</text>
</comment>
<sequence>MDCCIRSSQYLATTGRIWQVKLITETDLATPYAMHLTSIAALSLATWLASAQTVVTITRGPPSPTAEPEWTSDNAFTSAVLNSTNSYRYQHNASDVTWNGTLAGFAAEYLDDMPGDSCDFEHSGGPYGENLAKGYPNATRSVEAWGDERDDYDFHRGEFDEKTGHFTQLVWKNTTDVGCGRKLCDDGQWYLVCEYWPRGNIIGRFAEQVQEEALGARTVPGISLGVVLIVSCWMLA</sequence>
<dbReference type="InterPro" id="IPR014044">
    <property type="entry name" value="CAP_dom"/>
</dbReference>
<name>A0AAD8QB63_9PEZI</name>
<evidence type="ECO:0000259" key="1">
    <source>
        <dbReference type="SMART" id="SM00198"/>
    </source>
</evidence>
<dbReference type="GO" id="GO:0005576">
    <property type="term" value="C:extracellular region"/>
    <property type="evidence" value="ECO:0007669"/>
    <property type="project" value="InterPro"/>
</dbReference>
<proteinExistence type="predicted"/>
<reference evidence="2" key="1">
    <citation type="submission" date="2021-06" db="EMBL/GenBank/DDBJ databases">
        <title>Comparative genomics, transcriptomics and evolutionary studies reveal genomic signatures of adaptation to plant cell wall in hemibiotrophic fungi.</title>
        <authorList>
            <consortium name="DOE Joint Genome Institute"/>
            <person name="Baroncelli R."/>
            <person name="Diaz J.F."/>
            <person name="Benocci T."/>
            <person name="Peng M."/>
            <person name="Battaglia E."/>
            <person name="Haridas S."/>
            <person name="Andreopoulos W."/>
            <person name="Labutti K."/>
            <person name="Pangilinan J."/>
            <person name="Floch G.L."/>
            <person name="Makela M.R."/>
            <person name="Henrissat B."/>
            <person name="Grigoriev I.V."/>
            <person name="Crouch J.A."/>
            <person name="De Vries R.P."/>
            <person name="Sukno S.A."/>
            <person name="Thon M.R."/>
        </authorList>
    </citation>
    <scope>NUCLEOTIDE SEQUENCE</scope>
    <source>
        <strain evidence="2">CBS 125086</strain>
    </source>
</reference>
<keyword evidence="3" id="KW-1185">Reference proteome</keyword>
<dbReference type="RefSeq" id="XP_060419936.1">
    <property type="nucleotide sequence ID" value="XM_060556467.1"/>
</dbReference>
<dbReference type="InterPro" id="IPR001283">
    <property type="entry name" value="CRISP-related"/>
</dbReference>
<evidence type="ECO:0000313" key="2">
    <source>
        <dbReference type="EMBL" id="KAK1599347.1"/>
    </source>
</evidence>
<dbReference type="AlphaFoldDB" id="A0AAD8QB63"/>
<dbReference type="GeneID" id="85440707"/>
<dbReference type="SMART" id="SM00198">
    <property type="entry name" value="SCP"/>
    <property type="match status" value="1"/>
</dbReference>
<evidence type="ECO:0000313" key="3">
    <source>
        <dbReference type="Proteomes" id="UP001230504"/>
    </source>
</evidence>
<dbReference type="SUPFAM" id="SSF55797">
    <property type="entry name" value="PR-1-like"/>
    <property type="match status" value="1"/>
</dbReference>
<accession>A0AAD8QB63</accession>
<dbReference type="EMBL" id="JAHLJV010000002">
    <property type="protein sequence ID" value="KAK1599347.1"/>
    <property type="molecule type" value="Genomic_DNA"/>
</dbReference>
<dbReference type="PROSITE" id="PS01009">
    <property type="entry name" value="CRISP_1"/>
    <property type="match status" value="1"/>
</dbReference>
<dbReference type="InterPro" id="IPR035940">
    <property type="entry name" value="CAP_sf"/>
</dbReference>
<organism evidence="2 3">
    <name type="scientific">Colletotrichum navitas</name>
    <dbReference type="NCBI Taxonomy" id="681940"/>
    <lineage>
        <taxon>Eukaryota</taxon>
        <taxon>Fungi</taxon>
        <taxon>Dikarya</taxon>
        <taxon>Ascomycota</taxon>
        <taxon>Pezizomycotina</taxon>
        <taxon>Sordariomycetes</taxon>
        <taxon>Hypocreomycetidae</taxon>
        <taxon>Glomerellales</taxon>
        <taxon>Glomerellaceae</taxon>
        <taxon>Colletotrichum</taxon>
        <taxon>Colletotrichum graminicola species complex</taxon>
    </lineage>
</organism>
<dbReference type="Pfam" id="PF00188">
    <property type="entry name" value="CAP"/>
    <property type="match status" value="1"/>
</dbReference>
<dbReference type="Gene3D" id="3.40.33.10">
    <property type="entry name" value="CAP"/>
    <property type="match status" value="1"/>
</dbReference>
<dbReference type="InterPro" id="IPR018244">
    <property type="entry name" value="Allrgn_V5/Tpx1_CS"/>
</dbReference>
<dbReference type="PRINTS" id="PR00837">
    <property type="entry name" value="V5TPXLIKE"/>
</dbReference>
<feature type="domain" description="SCP" evidence="1">
    <location>
        <begin position="75"/>
        <end position="203"/>
    </location>
</feature>
<protein>
    <submittedName>
        <fullName evidence="2">SCP-like extracellular protein</fullName>
    </submittedName>
</protein>